<evidence type="ECO:0000313" key="1">
    <source>
        <dbReference type="EMBL" id="MED6220282.1"/>
    </source>
</evidence>
<comment type="caution">
    <text evidence="1">The sequence shown here is derived from an EMBL/GenBank/DDBJ whole genome shotgun (WGS) entry which is preliminary data.</text>
</comment>
<name>A0ABU6ZE89_9FABA</name>
<protein>
    <submittedName>
        <fullName evidence="1">Uncharacterized protein</fullName>
    </submittedName>
</protein>
<keyword evidence="2" id="KW-1185">Reference proteome</keyword>
<sequence>MAIAKLQKDHNFKCYDCQIVGQMDPRANPALKRDHYGWDGEYSGRRSNSSMSIGKERVPSPNLLFFFVSFAHPTFGWRNEFPTLGHPQRLTNHPTTGGTSFLSRKRLRHSLSQRHSLWRHLDGDLVRTIRVKPNTMERMNERFIINVITANLEGF</sequence>
<dbReference type="Proteomes" id="UP001341840">
    <property type="component" value="Unassembled WGS sequence"/>
</dbReference>
<gene>
    <name evidence="1" type="ORF">PIB30_043386</name>
</gene>
<dbReference type="EMBL" id="JASCZI010272113">
    <property type="protein sequence ID" value="MED6220282.1"/>
    <property type="molecule type" value="Genomic_DNA"/>
</dbReference>
<reference evidence="1 2" key="1">
    <citation type="journal article" date="2023" name="Plants (Basel)">
        <title>Bridging the Gap: Combining Genomics and Transcriptomics Approaches to Understand Stylosanthes scabra, an Orphan Legume from the Brazilian Caatinga.</title>
        <authorList>
            <person name="Ferreira-Neto J.R.C."/>
            <person name="da Silva M.D."/>
            <person name="Binneck E."/>
            <person name="de Melo N.F."/>
            <person name="da Silva R.H."/>
            <person name="de Melo A.L.T.M."/>
            <person name="Pandolfi V."/>
            <person name="Bustamante F.O."/>
            <person name="Brasileiro-Vidal A.C."/>
            <person name="Benko-Iseppon A.M."/>
        </authorList>
    </citation>
    <scope>NUCLEOTIDE SEQUENCE [LARGE SCALE GENOMIC DNA]</scope>
    <source>
        <tissue evidence="1">Leaves</tissue>
    </source>
</reference>
<proteinExistence type="predicted"/>
<evidence type="ECO:0000313" key="2">
    <source>
        <dbReference type="Proteomes" id="UP001341840"/>
    </source>
</evidence>
<accession>A0ABU6ZE89</accession>
<organism evidence="1 2">
    <name type="scientific">Stylosanthes scabra</name>
    <dbReference type="NCBI Taxonomy" id="79078"/>
    <lineage>
        <taxon>Eukaryota</taxon>
        <taxon>Viridiplantae</taxon>
        <taxon>Streptophyta</taxon>
        <taxon>Embryophyta</taxon>
        <taxon>Tracheophyta</taxon>
        <taxon>Spermatophyta</taxon>
        <taxon>Magnoliopsida</taxon>
        <taxon>eudicotyledons</taxon>
        <taxon>Gunneridae</taxon>
        <taxon>Pentapetalae</taxon>
        <taxon>rosids</taxon>
        <taxon>fabids</taxon>
        <taxon>Fabales</taxon>
        <taxon>Fabaceae</taxon>
        <taxon>Papilionoideae</taxon>
        <taxon>50 kb inversion clade</taxon>
        <taxon>dalbergioids sensu lato</taxon>
        <taxon>Dalbergieae</taxon>
        <taxon>Pterocarpus clade</taxon>
        <taxon>Stylosanthes</taxon>
    </lineage>
</organism>